<name>A0A9P5ZHP6_PLEER</name>
<organism evidence="1 2">
    <name type="scientific">Pleurotus eryngii</name>
    <name type="common">Boletus of the steppes</name>
    <dbReference type="NCBI Taxonomy" id="5323"/>
    <lineage>
        <taxon>Eukaryota</taxon>
        <taxon>Fungi</taxon>
        <taxon>Dikarya</taxon>
        <taxon>Basidiomycota</taxon>
        <taxon>Agaricomycotina</taxon>
        <taxon>Agaricomycetes</taxon>
        <taxon>Agaricomycetidae</taxon>
        <taxon>Agaricales</taxon>
        <taxon>Pleurotineae</taxon>
        <taxon>Pleurotaceae</taxon>
        <taxon>Pleurotus</taxon>
    </lineage>
</organism>
<keyword evidence="2" id="KW-1185">Reference proteome</keyword>
<proteinExistence type="predicted"/>
<comment type="caution">
    <text evidence="1">The sequence shown here is derived from an EMBL/GenBank/DDBJ whole genome shotgun (WGS) entry which is preliminary data.</text>
</comment>
<evidence type="ECO:0000313" key="1">
    <source>
        <dbReference type="EMBL" id="KAF9487288.1"/>
    </source>
</evidence>
<evidence type="ECO:0000313" key="2">
    <source>
        <dbReference type="Proteomes" id="UP000807025"/>
    </source>
</evidence>
<dbReference type="Proteomes" id="UP000807025">
    <property type="component" value="Unassembled WGS sequence"/>
</dbReference>
<accession>A0A9P5ZHP6</accession>
<dbReference type="AlphaFoldDB" id="A0A9P5ZHP6"/>
<sequence>MSPGSPRHTRNSSLVRTSTSSFKVISADLASAIPYDPHWTDGHTIPQPSLCTVLQRAPLRSLRASVSLFDKGQKLCDSALWMISDAIRIWHDHHGVRASMAHCGTLRAARMWRKQSYLRHAKHSRDSRQNDARRIEMMGHDRWIGGITQVESTSLLRVAAPSNSRRCKASTVVRTKYYTKGRKKKTPSR</sequence>
<reference evidence="1" key="1">
    <citation type="submission" date="2020-11" db="EMBL/GenBank/DDBJ databases">
        <authorList>
            <consortium name="DOE Joint Genome Institute"/>
            <person name="Ahrendt S."/>
            <person name="Riley R."/>
            <person name="Andreopoulos W."/>
            <person name="Labutti K."/>
            <person name="Pangilinan J."/>
            <person name="Ruiz-Duenas F.J."/>
            <person name="Barrasa J.M."/>
            <person name="Sanchez-Garcia M."/>
            <person name="Camarero S."/>
            <person name="Miyauchi S."/>
            <person name="Serrano A."/>
            <person name="Linde D."/>
            <person name="Babiker R."/>
            <person name="Drula E."/>
            <person name="Ayuso-Fernandez I."/>
            <person name="Pacheco R."/>
            <person name="Padilla G."/>
            <person name="Ferreira P."/>
            <person name="Barriuso J."/>
            <person name="Kellner H."/>
            <person name="Castanera R."/>
            <person name="Alfaro M."/>
            <person name="Ramirez L."/>
            <person name="Pisabarro A.G."/>
            <person name="Kuo A."/>
            <person name="Tritt A."/>
            <person name="Lipzen A."/>
            <person name="He G."/>
            <person name="Yan M."/>
            <person name="Ng V."/>
            <person name="Cullen D."/>
            <person name="Martin F."/>
            <person name="Rosso M.-N."/>
            <person name="Henrissat B."/>
            <person name="Hibbett D."/>
            <person name="Martinez A.T."/>
            <person name="Grigoriev I.V."/>
        </authorList>
    </citation>
    <scope>NUCLEOTIDE SEQUENCE</scope>
    <source>
        <strain evidence="1">ATCC 90797</strain>
    </source>
</reference>
<protein>
    <submittedName>
        <fullName evidence="1">Uncharacterized protein</fullName>
    </submittedName>
</protein>
<dbReference type="EMBL" id="MU154794">
    <property type="protein sequence ID" value="KAF9487288.1"/>
    <property type="molecule type" value="Genomic_DNA"/>
</dbReference>
<gene>
    <name evidence="1" type="ORF">BDN71DRAFT_1458663</name>
</gene>